<name>A0A8J5XFR8_DIALT</name>
<feature type="region of interest" description="Disordered" evidence="1">
    <location>
        <begin position="1137"/>
        <end position="1165"/>
    </location>
</feature>
<feature type="compositionally biased region" description="Gly residues" evidence="1">
    <location>
        <begin position="1098"/>
        <end position="1110"/>
    </location>
</feature>
<evidence type="ECO:0000313" key="2">
    <source>
        <dbReference type="EMBL" id="KAG8459934.1"/>
    </source>
</evidence>
<keyword evidence="3" id="KW-1185">Reference proteome</keyword>
<evidence type="ECO:0000256" key="1">
    <source>
        <dbReference type="SAM" id="MobiDB-lite"/>
    </source>
</evidence>
<comment type="caution">
    <text evidence="2">The sequence shown here is derived from an EMBL/GenBank/DDBJ whole genome shotgun (WGS) entry which is preliminary data.</text>
</comment>
<protein>
    <recommendedName>
        <fullName evidence="4">C3H1-type domain-containing protein</fullName>
    </recommendedName>
</protein>
<feature type="compositionally biased region" description="Low complexity" evidence="1">
    <location>
        <begin position="1054"/>
        <end position="1068"/>
    </location>
</feature>
<feature type="region of interest" description="Disordered" evidence="1">
    <location>
        <begin position="97"/>
        <end position="157"/>
    </location>
</feature>
<organism evidence="2 3">
    <name type="scientific">Diacronema lutheri</name>
    <name type="common">Unicellular marine alga</name>
    <name type="synonym">Monochrysis lutheri</name>
    <dbReference type="NCBI Taxonomy" id="2081491"/>
    <lineage>
        <taxon>Eukaryota</taxon>
        <taxon>Haptista</taxon>
        <taxon>Haptophyta</taxon>
        <taxon>Pavlovophyceae</taxon>
        <taxon>Pavlovales</taxon>
        <taxon>Pavlovaceae</taxon>
        <taxon>Diacronema</taxon>
    </lineage>
</organism>
<feature type="compositionally biased region" description="Gly residues" evidence="1">
    <location>
        <begin position="951"/>
        <end position="980"/>
    </location>
</feature>
<evidence type="ECO:0000313" key="3">
    <source>
        <dbReference type="Proteomes" id="UP000751190"/>
    </source>
</evidence>
<gene>
    <name evidence="2" type="ORF">KFE25_010983</name>
</gene>
<accession>A0A8J5XFR8</accession>
<feature type="compositionally biased region" description="Low complexity" evidence="1">
    <location>
        <begin position="923"/>
        <end position="950"/>
    </location>
</feature>
<feature type="compositionally biased region" description="Pro residues" evidence="1">
    <location>
        <begin position="104"/>
        <end position="117"/>
    </location>
</feature>
<feature type="region of interest" description="Disordered" evidence="1">
    <location>
        <begin position="407"/>
        <end position="433"/>
    </location>
</feature>
<feature type="compositionally biased region" description="Low complexity" evidence="1">
    <location>
        <begin position="118"/>
        <end position="134"/>
    </location>
</feature>
<proteinExistence type="predicted"/>
<dbReference type="AlphaFoldDB" id="A0A8J5XFR8"/>
<sequence length="1165" mass="115954">MAVLEEAAARVLFAFAEVEQCGAPVEGVEELAAALAHGLAGAGVTRTAAVDGERAAAAAERTLSGVLGDAESLRWSVDFAPPPAMGVGALCARAMPSRPRPVADAPPQPQPQPPPPQRAGAAAAARVGAATARGVDGGGGDGGGPLRGGASPVDPLTSVLRGSELAQQRPIRSTLTSAEHAMWVRAAHDGLLTHDGRPAHESDAPTRDASGGAVCDGSVAPALDERAAPAEPAASPLAPAGTGAGRTGGAALAELAARALAEQARYKRALAARAPLELHRQLPEHIHRAATGRLRARAAAQLDALVRAHGGGGGSSSSSSCRSWLYRACDETTANGAIARVATTLGADARRGASACDGELVHIATVARCGRVPAAREPHRELELGALDALCAAAEVVADAAELARADGAPPKTADEQPAARASDVTETQPYPAAAAFAPPLSADARAAAEAARMRADVLLSASAFSALLVALDALPADGAAAAERAPRAGSDGATEWARDTLIPMTVRARSATPAGEGVRGAADGGADGGVSIELVLDKPLVRGSYSARELKEAHFKRRLAAVSMLAAAIDAGALGGGAELGAAVAAATRAADAAAAAAAAARRGEGARGGEGEGALSPPRVPAAAVPLPVHWAELQGAPAAETPPTSTAPAAPLVAAPIGESTGVGRADPGAEVAGAAGAARARCYEHFTLGRLALLVRTGQSALMRDGAGACALSMRARMEHLQPAEWGSAPGADTRPCWEGFARSELAGLWAACALRPLCSRVLVGRVSAHSSNVLCTHTLSRYELQPPSAAFEPARPLGALRELLGALRALPVGRYFLALRPTAGAAARADGGAGAGAGAGVGGCPYDEGGCEVALLAPAESDGHDADRSGSSVDVRALLRGCAQLDAELVRLRLPVWGRTDVVPFTFTPHRRPPLAPATPALGGAAGAAAAGPRAEPAAPSARGRGAAGARGRGAAGASGGGHGARGRGRGGSTGARGARGRATSGPICAHFVQFGRCTRTGCLGAHVQPNFRFCHSYARTGSCGAPGGCAYEHLDMSDVLARLGAPRDGAAAPASDNALADGARAHGSTKRARGAGAGARAPSEKRARAQPDGGGGGGEGGGKSSGTAAALKFQMDREHCLAQFRLDNPQDALGGAAQHTAAPRDDGAGGEQAAAAEYM</sequence>
<feature type="region of interest" description="Disordered" evidence="1">
    <location>
        <begin position="1053"/>
        <end position="1112"/>
    </location>
</feature>
<dbReference type="Proteomes" id="UP000751190">
    <property type="component" value="Unassembled WGS sequence"/>
</dbReference>
<feature type="compositionally biased region" description="Gly residues" evidence="1">
    <location>
        <begin position="135"/>
        <end position="147"/>
    </location>
</feature>
<dbReference type="EMBL" id="JAGTXO010000036">
    <property type="protein sequence ID" value="KAG8459934.1"/>
    <property type="molecule type" value="Genomic_DNA"/>
</dbReference>
<feature type="region of interest" description="Disordered" evidence="1">
    <location>
        <begin position="915"/>
        <end position="988"/>
    </location>
</feature>
<reference evidence="2" key="1">
    <citation type="submission" date="2021-05" db="EMBL/GenBank/DDBJ databases">
        <title>The genome of the haptophyte Pavlova lutheri (Diacronema luteri, Pavlovales) - a model for lipid biosynthesis in eukaryotic algae.</title>
        <authorList>
            <person name="Hulatt C.J."/>
            <person name="Posewitz M.C."/>
        </authorList>
    </citation>
    <scope>NUCLEOTIDE SEQUENCE</scope>
    <source>
        <strain evidence="2">NIVA-4/92</strain>
    </source>
</reference>
<evidence type="ECO:0008006" key="4">
    <source>
        <dbReference type="Google" id="ProtNLM"/>
    </source>
</evidence>